<gene>
    <name evidence="6" type="ORF">G3R41_09985</name>
    <name evidence="5" type="ORF">GCU67_09330</name>
</gene>
<dbReference type="PRINTS" id="PR00037">
    <property type="entry name" value="HTHLACR"/>
</dbReference>
<dbReference type="SUPFAM" id="SSF46785">
    <property type="entry name" value="Winged helix' DNA-binding domain"/>
    <property type="match status" value="1"/>
</dbReference>
<proteinExistence type="predicted"/>
<evidence type="ECO:0000313" key="6">
    <source>
        <dbReference type="EMBL" id="NEN51261.1"/>
    </source>
</evidence>
<dbReference type="SUPFAM" id="SSF100950">
    <property type="entry name" value="NagB/RpiA/CoA transferase-like"/>
    <property type="match status" value="1"/>
</dbReference>
<evidence type="ECO:0000313" key="7">
    <source>
        <dbReference type="Proteomes" id="UP000468828"/>
    </source>
</evidence>
<accession>A0A6P0H6C1</accession>
<dbReference type="Proteomes" id="UP000468828">
    <property type="component" value="Unassembled WGS sequence"/>
</dbReference>
<dbReference type="PANTHER" id="PTHR30363">
    <property type="entry name" value="HTH-TYPE TRANSCRIPTIONAL REGULATOR SRLR-RELATED"/>
    <property type="match status" value="1"/>
</dbReference>
<keyword evidence="1" id="KW-0805">Transcription regulation</keyword>
<dbReference type="Pfam" id="PF00455">
    <property type="entry name" value="DeoRC"/>
    <property type="match status" value="1"/>
</dbReference>
<evidence type="ECO:0000256" key="3">
    <source>
        <dbReference type="ARBA" id="ARBA00023163"/>
    </source>
</evidence>
<keyword evidence="2" id="KW-0238">DNA-binding</keyword>
<dbReference type="InterPro" id="IPR037171">
    <property type="entry name" value="NagB/RpiA_transferase-like"/>
</dbReference>
<dbReference type="SMART" id="SM00420">
    <property type="entry name" value="HTH_DEOR"/>
    <property type="match status" value="1"/>
</dbReference>
<feature type="domain" description="HTH deoR-type" evidence="4">
    <location>
        <begin position="3"/>
        <end position="58"/>
    </location>
</feature>
<evidence type="ECO:0000313" key="8">
    <source>
        <dbReference type="Proteomes" id="UP000471152"/>
    </source>
</evidence>
<name>A0A6P0H6C1_9ACTN</name>
<keyword evidence="3" id="KW-0804">Transcription</keyword>
<dbReference type="GO" id="GO:0003677">
    <property type="term" value="F:DNA binding"/>
    <property type="evidence" value="ECO:0007669"/>
    <property type="project" value="UniProtKB-KW"/>
</dbReference>
<dbReference type="Gene3D" id="3.40.50.1360">
    <property type="match status" value="1"/>
</dbReference>
<dbReference type="PROSITE" id="PS00894">
    <property type="entry name" value="HTH_DEOR_1"/>
    <property type="match status" value="1"/>
</dbReference>
<dbReference type="SMART" id="SM01134">
    <property type="entry name" value="DeoRC"/>
    <property type="match status" value="1"/>
</dbReference>
<dbReference type="InterPro" id="IPR014036">
    <property type="entry name" value="DeoR-like_C"/>
</dbReference>
<evidence type="ECO:0000313" key="5">
    <source>
        <dbReference type="EMBL" id="NEK94373.1"/>
    </source>
</evidence>
<dbReference type="EMBL" id="JAAGWB010000023">
    <property type="protein sequence ID" value="NEN51261.1"/>
    <property type="molecule type" value="Genomic_DNA"/>
</dbReference>
<dbReference type="Gene3D" id="1.10.10.10">
    <property type="entry name" value="Winged helix-like DNA-binding domain superfamily/Winged helix DNA-binding domain"/>
    <property type="match status" value="1"/>
</dbReference>
<dbReference type="Proteomes" id="UP000471152">
    <property type="component" value="Unassembled WGS sequence"/>
</dbReference>
<keyword evidence="7" id="KW-1185">Reference proteome</keyword>
<organism evidence="6 8">
    <name type="scientific">Modestobacter muralis</name>
    <dbReference type="NCBI Taxonomy" id="1608614"/>
    <lineage>
        <taxon>Bacteria</taxon>
        <taxon>Bacillati</taxon>
        <taxon>Actinomycetota</taxon>
        <taxon>Actinomycetes</taxon>
        <taxon>Geodermatophilales</taxon>
        <taxon>Geodermatophilaceae</taxon>
        <taxon>Modestobacter</taxon>
    </lineage>
</organism>
<dbReference type="PROSITE" id="PS51000">
    <property type="entry name" value="HTH_DEOR_2"/>
    <property type="match status" value="1"/>
</dbReference>
<dbReference type="EMBL" id="JAAGWH010000021">
    <property type="protein sequence ID" value="NEK94373.1"/>
    <property type="molecule type" value="Genomic_DNA"/>
</dbReference>
<evidence type="ECO:0000259" key="4">
    <source>
        <dbReference type="PROSITE" id="PS51000"/>
    </source>
</evidence>
<dbReference type="InterPro" id="IPR001034">
    <property type="entry name" value="DeoR_HTH"/>
</dbReference>
<evidence type="ECO:0000256" key="2">
    <source>
        <dbReference type="ARBA" id="ARBA00023125"/>
    </source>
</evidence>
<dbReference type="AlphaFoldDB" id="A0A6P0H6C1"/>
<dbReference type="PANTHER" id="PTHR30363:SF44">
    <property type="entry name" value="AGA OPERON TRANSCRIPTIONAL REPRESSOR-RELATED"/>
    <property type="match status" value="1"/>
</dbReference>
<sequence>MLARQRQERILEAVRAHGGARVSELVGLLGVSEMTVRRDIATLADRGLVARVHGGATALDGRSADEPGFQVKSAMALVEKRAIARVAAGLVQPGDSVALSAGTTTFAVAEALLGVPGLTVVTNSLPAARLLHDSSREDQTVVLTGGVRTPSDALVGPVAVSALRVLHVDWLFLGVHGMDEEAGLTTPNLVEGETNRALVACARQVAVVADSSKWRVVGLCSMASLDEVDVLITDSGLPDVGQRELSARTGRLVIAPVPTA</sequence>
<reference evidence="5 7" key="1">
    <citation type="submission" date="2020-01" db="EMBL/GenBank/DDBJ databases">
        <title>the WGS Modestobacter muralis CPCC 204518.</title>
        <authorList>
            <person name="Jiang Z."/>
        </authorList>
    </citation>
    <scope>NUCLEOTIDE SEQUENCE [LARGE SCALE GENOMIC DNA]</scope>
    <source>
        <strain evidence="5 7">DSM 100205</strain>
    </source>
</reference>
<dbReference type="GO" id="GO:0003700">
    <property type="term" value="F:DNA-binding transcription factor activity"/>
    <property type="evidence" value="ECO:0007669"/>
    <property type="project" value="InterPro"/>
</dbReference>
<dbReference type="InterPro" id="IPR018356">
    <property type="entry name" value="Tscrpt_reg_HTH_DeoR_CS"/>
</dbReference>
<dbReference type="InterPro" id="IPR036388">
    <property type="entry name" value="WH-like_DNA-bd_sf"/>
</dbReference>
<dbReference type="InterPro" id="IPR036390">
    <property type="entry name" value="WH_DNA-bd_sf"/>
</dbReference>
<dbReference type="RefSeq" id="WP_163610947.1">
    <property type="nucleotide sequence ID" value="NZ_JAAGWB010000023.1"/>
</dbReference>
<dbReference type="InterPro" id="IPR050313">
    <property type="entry name" value="Carb_Metab_HTH_regulators"/>
</dbReference>
<evidence type="ECO:0000256" key="1">
    <source>
        <dbReference type="ARBA" id="ARBA00023015"/>
    </source>
</evidence>
<reference evidence="6 8" key="2">
    <citation type="submission" date="2020-02" db="EMBL/GenBank/DDBJ databases">
        <title>The WGS of Modestobacter muralis DSM 100205.</title>
        <authorList>
            <person name="Jiang Z."/>
        </authorList>
    </citation>
    <scope>NUCLEOTIDE SEQUENCE [LARGE SCALE GENOMIC DNA]</scope>
    <source>
        <strain evidence="6 8">DSM 100205</strain>
    </source>
</reference>
<comment type="caution">
    <text evidence="6">The sequence shown here is derived from an EMBL/GenBank/DDBJ whole genome shotgun (WGS) entry which is preliminary data.</text>
</comment>
<protein>
    <submittedName>
        <fullName evidence="6">DeoR/GlpR transcriptional regulator</fullName>
    </submittedName>
</protein>
<dbReference type="Pfam" id="PF08220">
    <property type="entry name" value="HTH_DeoR"/>
    <property type="match status" value="1"/>
</dbReference>